<protein>
    <submittedName>
        <fullName evidence="1">Uncharacterized protein</fullName>
    </submittedName>
</protein>
<reference evidence="2" key="1">
    <citation type="submission" date="2024-07" db="EMBL/GenBank/DDBJ databases">
        <title>Two chromosome-level genome assemblies of Korean endemic species Abeliophyllum distichum and Forsythia ovata (Oleaceae).</title>
        <authorList>
            <person name="Jang H."/>
        </authorList>
    </citation>
    <scope>NUCLEOTIDE SEQUENCE [LARGE SCALE GENOMIC DNA]</scope>
</reference>
<dbReference type="AlphaFoldDB" id="A0ABD1NZU7"/>
<gene>
    <name evidence="1" type="ORF">Fot_56549</name>
</gene>
<keyword evidence="2" id="KW-1185">Reference proteome</keyword>
<dbReference type="EMBL" id="JBFOLJ010000045">
    <property type="protein sequence ID" value="KAL2457138.1"/>
    <property type="molecule type" value="Genomic_DNA"/>
</dbReference>
<dbReference type="Proteomes" id="UP001604277">
    <property type="component" value="Unassembled WGS sequence"/>
</dbReference>
<comment type="caution">
    <text evidence="1">The sequence shown here is derived from an EMBL/GenBank/DDBJ whole genome shotgun (WGS) entry which is preliminary data.</text>
</comment>
<organism evidence="1 2">
    <name type="scientific">Forsythia ovata</name>
    <dbReference type="NCBI Taxonomy" id="205694"/>
    <lineage>
        <taxon>Eukaryota</taxon>
        <taxon>Viridiplantae</taxon>
        <taxon>Streptophyta</taxon>
        <taxon>Embryophyta</taxon>
        <taxon>Tracheophyta</taxon>
        <taxon>Spermatophyta</taxon>
        <taxon>Magnoliopsida</taxon>
        <taxon>eudicotyledons</taxon>
        <taxon>Gunneridae</taxon>
        <taxon>Pentapetalae</taxon>
        <taxon>asterids</taxon>
        <taxon>lamiids</taxon>
        <taxon>Lamiales</taxon>
        <taxon>Oleaceae</taxon>
        <taxon>Forsythieae</taxon>
        <taxon>Forsythia</taxon>
    </lineage>
</organism>
<evidence type="ECO:0000313" key="2">
    <source>
        <dbReference type="Proteomes" id="UP001604277"/>
    </source>
</evidence>
<name>A0ABD1NZU7_9LAMI</name>
<accession>A0ABD1NZU7</accession>
<evidence type="ECO:0000313" key="1">
    <source>
        <dbReference type="EMBL" id="KAL2457138.1"/>
    </source>
</evidence>
<sequence length="110" mass="12632">MVSKFRPSMRWDCDRMEDGFMMQWAQVSLQIEQQPLLASGTVVLSEGQNSFGLSFMVTGGRERYCHKQNKSRNHAVRREVECSVAVSLQSERQSLGNELAWVITTHRLRA</sequence>
<proteinExistence type="predicted"/>